<dbReference type="GO" id="GO:0000271">
    <property type="term" value="P:polysaccharide biosynthetic process"/>
    <property type="evidence" value="ECO:0007669"/>
    <property type="project" value="InterPro"/>
</dbReference>
<dbReference type="SUPFAM" id="SSF52413">
    <property type="entry name" value="UDP-glucose/GDP-mannose dehydrogenase C-terminal domain"/>
    <property type="match status" value="1"/>
</dbReference>
<dbReference type="GO" id="GO:0016616">
    <property type="term" value="F:oxidoreductase activity, acting on the CH-OH group of donors, NAD or NADP as acceptor"/>
    <property type="evidence" value="ECO:0007669"/>
    <property type="project" value="InterPro"/>
</dbReference>
<evidence type="ECO:0000313" key="8">
    <source>
        <dbReference type="Proteomes" id="UP000521676"/>
    </source>
</evidence>
<reference evidence="7" key="2">
    <citation type="journal article" date="2024" name="Nature">
        <title>Anoxygenic phototroph of the Chloroflexota uses a type I reaction centre.</title>
        <authorList>
            <person name="Tsuji J.M."/>
            <person name="Shaw N.A."/>
            <person name="Nagashima S."/>
            <person name="Venkiteswaran J.J."/>
            <person name="Schiff S.L."/>
            <person name="Watanabe T."/>
            <person name="Fukui M."/>
            <person name="Hanada S."/>
            <person name="Tank M."/>
            <person name="Neufeld J.D."/>
        </authorList>
    </citation>
    <scope>NUCLEOTIDE SEQUENCE</scope>
    <source>
        <strain evidence="7">L227-S17</strain>
    </source>
</reference>
<dbReference type="InterPro" id="IPR014026">
    <property type="entry name" value="UDP-Glc/GDP-Man_DH_dimer"/>
</dbReference>
<evidence type="ECO:0000313" key="9">
    <source>
        <dbReference type="Proteomes" id="UP001431572"/>
    </source>
</evidence>
<dbReference type="GO" id="GO:0016628">
    <property type="term" value="F:oxidoreductase activity, acting on the CH-CH group of donors, NAD or NADP as acceptor"/>
    <property type="evidence" value="ECO:0007669"/>
    <property type="project" value="InterPro"/>
</dbReference>
<dbReference type="InterPro" id="IPR028359">
    <property type="entry name" value="UDP_ManNAc/GlcNAc_DH"/>
</dbReference>
<evidence type="ECO:0000259" key="4">
    <source>
        <dbReference type="Pfam" id="PF03721"/>
    </source>
</evidence>
<dbReference type="InterPro" id="IPR001732">
    <property type="entry name" value="UDP-Glc/GDP-Man_DH_N"/>
</dbReference>
<gene>
    <name evidence="5" type="ORF">HXX08_23240</name>
    <name evidence="6" type="ORF">HXX08_23265</name>
    <name evidence="7" type="ORF">OZ401_004336</name>
</gene>
<evidence type="ECO:0000313" key="7">
    <source>
        <dbReference type="EMBL" id="WJW68720.1"/>
    </source>
</evidence>
<dbReference type="AlphaFoldDB" id="A0A8T7M9P3"/>
<dbReference type="EMBL" id="CP128400">
    <property type="protein sequence ID" value="WJW68720.1"/>
    <property type="molecule type" value="Genomic_DNA"/>
</dbReference>
<dbReference type="InterPro" id="IPR036220">
    <property type="entry name" value="UDP-Glc/GDP-Man_DH_C_sf"/>
</dbReference>
<name>A0A8T7M9P3_9CHLR</name>
<evidence type="ECO:0000259" key="3">
    <source>
        <dbReference type="Pfam" id="PF00984"/>
    </source>
</evidence>
<dbReference type="InterPro" id="IPR017476">
    <property type="entry name" value="UDP-Glc/GDP-Man"/>
</dbReference>
<dbReference type="PANTHER" id="PTHR43491:SF2">
    <property type="entry name" value="UDP-N-ACETYL-D-MANNOSAMINE DEHYDROGENASE"/>
    <property type="match status" value="1"/>
</dbReference>
<protein>
    <submittedName>
        <fullName evidence="5">Nucleotide sugar dehydrogenase</fullName>
    </submittedName>
</protein>
<dbReference type="InterPro" id="IPR036291">
    <property type="entry name" value="NAD(P)-bd_dom_sf"/>
</dbReference>
<feature type="domain" description="UDP-glucose/GDP-mannose dehydrogenase dimerisation" evidence="3">
    <location>
        <begin position="215"/>
        <end position="300"/>
    </location>
</feature>
<dbReference type="Proteomes" id="UP000521676">
    <property type="component" value="Unassembled WGS sequence"/>
</dbReference>
<dbReference type="EMBL" id="JACATZ010000003">
    <property type="protein sequence ID" value="NWJ48789.1"/>
    <property type="molecule type" value="Genomic_DNA"/>
</dbReference>
<organism evidence="5 8">
    <name type="scientific">Candidatus Chlorohelix allophototropha</name>
    <dbReference type="NCBI Taxonomy" id="3003348"/>
    <lineage>
        <taxon>Bacteria</taxon>
        <taxon>Bacillati</taxon>
        <taxon>Chloroflexota</taxon>
        <taxon>Chloroflexia</taxon>
        <taxon>Candidatus Chloroheliales</taxon>
        <taxon>Candidatus Chloroheliaceae</taxon>
        <taxon>Candidatus Chlorohelix</taxon>
    </lineage>
</organism>
<evidence type="ECO:0000256" key="2">
    <source>
        <dbReference type="PIRNR" id="PIRNR000124"/>
    </source>
</evidence>
<dbReference type="PIRSF" id="PIRSF000124">
    <property type="entry name" value="UDPglc_GDPman_dh"/>
    <property type="match status" value="1"/>
</dbReference>
<dbReference type="RefSeq" id="WP_341470626.1">
    <property type="nucleotide sequence ID" value="NZ_CP128400.1"/>
</dbReference>
<accession>A0A8T7M9P3</accession>
<feature type="domain" description="UDP-glucose/GDP-mannose dehydrogenase N-terminal" evidence="4">
    <location>
        <begin position="17"/>
        <end position="192"/>
    </location>
</feature>
<proteinExistence type="inferred from homology"/>
<dbReference type="PIRSF" id="PIRSF500136">
    <property type="entry name" value="UDP_ManNAc_DH"/>
    <property type="match status" value="1"/>
</dbReference>
<dbReference type="Proteomes" id="UP001431572">
    <property type="component" value="Chromosome 2"/>
</dbReference>
<dbReference type="SUPFAM" id="SSF48179">
    <property type="entry name" value="6-phosphogluconate dehydrogenase C-terminal domain-like"/>
    <property type="match status" value="1"/>
</dbReference>
<dbReference type="PANTHER" id="PTHR43491">
    <property type="entry name" value="UDP-N-ACETYL-D-MANNOSAMINE DEHYDROGENASE"/>
    <property type="match status" value="1"/>
</dbReference>
<evidence type="ECO:0000313" key="5">
    <source>
        <dbReference type="EMBL" id="NWJ48784.1"/>
    </source>
</evidence>
<dbReference type="EMBL" id="JACATZ010000003">
    <property type="protein sequence ID" value="NWJ48784.1"/>
    <property type="molecule type" value="Genomic_DNA"/>
</dbReference>
<dbReference type="SUPFAM" id="SSF51735">
    <property type="entry name" value="NAD(P)-binding Rossmann-fold domains"/>
    <property type="match status" value="1"/>
</dbReference>
<dbReference type="Gene3D" id="3.40.50.720">
    <property type="entry name" value="NAD(P)-binding Rossmann-like Domain"/>
    <property type="match status" value="2"/>
</dbReference>
<dbReference type="Pfam" id="PF00984">
    <property type="entry name" value="UDPG_MGDP_dh"/>
    <property type="match status" value="1"/>
</dbReference>
<evidence type="ECO:0000313" key="6">
    <source>
        <dbReference type="EMBL" id="NWJ48789.1"/>
    </source>
</evidence>
<reference evidence="5 8" key="1">
    <citation type="submission" date="2020-06" db="EMBL/GenBank/DDBJ databases">
        <title>Anoxygenic phototrophic Chloroflexota member uses a Type I reaction center.</title>
        <authorList>
            <person name="Tsuji J.M."/>
            <person name="Shaw N.A."/>
            <person name="Nagashima S."/>
            <person name="Venkiteswaran J."/>
            <person name="Schiff S.L."/>
            <person name="Hanada S."/>
            <person name="Tank M."/>
            <person name="Neufeld J.D."/>
        </authorList>
    </citation>
    <scope>NUCLEOTIDE SEQUENCE [LARGE SCALE GENOMIC DNA]</scope>
    <source>
        <strain evidence="5">L227-S17</strain>
    </source>
</reference>
<dbReference type="Pfam" id="PF03721">
    <property type="entry name" value="UDPG_MGDP_dh_N"/>
    <property type="match status" value="1"/>
</dbReference>
<keyword evidence="9" id="KW-1185">Reference proteome</keyword>
<dbReference type="InterPro" id="IPR008927">
    <property type="entry name" value="6-PGluconate_DH-like_C_sf"/>
</dbReference>
<evidence type="ECO:0000256" key="1">
    <source>
        <dbReference type="ARBA" id="ARBA00006601"/>
    </source>
</evidence>
<dbReference type="GO" id="GO:0051287">
    <property type="term" value="F:NAD binding"/>
    <property type="evidence" value="ECO:0007669"/>
    <property type="project" value="InterPro"/>
</dbReference>
<comment type="similarity">
    <text evidence="1 2">Belongs to the UDP-glucose/GDP-mannose dehydrogenase family.</text>
</comment>
<dbReference type="NCBIfam" id="TIGR03026">
    <property type="entry name" value="NDP-sugDHase"/>
    <property type="match status" value="1"/>
</dbReference>
<sequence length="456" mass="51486">MYWSELIEKFEQQTALIGIIGLGNTNLPLTRLFAQAKFKVFGYDVRQALVEELRGGVSYNASITSLDLIKLLESGLFHPTANFEELRDADVYIICLPTTLNKERKLDLSYIENAVEALLEIWEPGKLIIVESIPYPGAIDELFLQPFSKRGLIPDKDFLLALSPERVEEIDKKYELSQIPKILGGITPLSSKIATTLYNMVFDQIIPVSSVLAVELTELLETSYRLVNTALINEFDELCQRLGVSTTEIITAAKSNPSGFRAFSPGSGRVRDYPPMEFHNKNNLSNYEPRLVGLANEINRDRSRQLVYRIMEKLNQLGKPLIWAKVLVLGIGEQLEKFGMWDSPSVTLIEELMLKGAVVTYSDPNVRQITLQDGRELQHNHLSRLLLKDTDLVVITIPYSMFNYQLLTEFEDKVLDVSGVNDTKPEVIKLLREKETTLVYQPLSVSSTANAKRNAS</sequence>